<dbReference type="Pfam" id="PF20221">
    <property type="entry name" value="DUF6580"/>
    <property type="match status" value="1"/>
</dbReference>
<evidence type="ECO:0000313" key="2">
    <source>
        <dbReference type="EMBL" id="AEV31622.1"/>
    </source>
</evidence>
<sequence length="185" mass="20081">MQQQNRIIVLITLIVAAITTRFLPHAPNFTAVGATALFGGVLFRNNLRAFMIPAIALFASDLVLNNLVYGQYYEGFQWLTPGFAFIYGAFFITVLMGRYFTSGFKALPLIGAGLASAIVFYLLTNFGAWLGSPMYPQTFGGLIQSYVAGLPFLLNQVAGTAFYGVIMFSAAYFLTGAHKPSTVNA</sequence>
<feature type="transmembrane region" description="Helical" evidence="1">
    <location>
        <begin position="54"/>
        <end position="72"/>
    </location>
</feature>
<dbReference type="KEGG" id="oho:Oweho_0607"/>
<dbReference type="STRING" id="926562.Oweho_0607"/>
<feature type="transmembrane region" description="Helical" evidence="1">
    <location>
        <begin position="152"/>
        <end position="174"/>
    </location>
</feature>
<dbReference type="Proteomes" id="UP000005631">
    <property type="component" value="Chromosome"/>
</dbReference>
<organism evidence="2 3">
    <name type="scientific">Owenweeksia hongkongensis (strain DSM 17368 / CIP 108786 / JCM 12287 / NRRL B-23963 / UST20020801)</name>
    <dbReference type="NCBI Taxonomy" id="926562"/>
    <lineage>
        <taxon>Bacteria</taxon>
        <taxon>Pseudomonadati</taxon>
        <taxon>Bacteroidota</taxon>
        <taxon>Flavobacteriia</taxon>
        <taxon>Flavobacteriales</taxon>
        <taxon>Owenweeksiaceae</taxon>
        <taxon>Owenweeksia</taxon>
    </lineage>
</organism>
<keyword evidence="1" id="KW-0472">Membrane</keyword>
<dbReference type="OrthoDB" id="9806699at2"/>
<feature type="transmembrane region" description="Helical" evidence="1">
    <location>
        <begin position="7"/>
        <end position="23"/>
    </location>
</feature>
<dbReference type="eggNOG" id="ENOG5032RTJ">
    <property type="taxonomic scope" value="Bacteria"/>
</dbReference>
<evidence type="ECO:0000313" key="3">
    <source>
        <dbReference type="Proteomes" id="UP000005631"/>
    </source>
</evidence>
<keyword evidence="1" id="KW-1133">Transmembrane helix</keyword>
<reference evidence="2 3" key="1">
    <citation type="journal article" date="2012" name="Stand. Genomic Sci.">
        <title>Genome sequence of the orange-pigmented seawater bacterium Owenweeksia hongkongensis type strain (UST20020801(T)).</title>
        <authorList>
            <person name="Riedel T."/>
            <person name="Held B."/>
            <person name="Nolan M."/>
            <person name="Lucas S."/>
            <person name="Lapidus A."/>
            <person name="Tice H."/>
            <person name="Del Rio T.G."/>
            <person name="Cheng J.F."/>
            <person name="Han C."/>
            <person name="Tapia R."/>
            <person name="Goodwin L.A."/>
            <person name="Pitluck S."/>
            <person name="Liolios K."/>
            <person name="Mavromatis K."/>
            <person name="Pagani I."/>
            <person name="Ivanova N."/>
            <person name="Mikhailova N."/>
            <person name="Pati A."/>
            <person name="Chen A."/>
            <person name="Palaniappan K."/>
            <person name="Rohde M."/>
            <person name="Tindall B.J."/>
            <person name="Detter J.C."/>
            <person name="Goker M."/>
            <person name="Woyke T."/>
            <person name="Bristow J."/>
            <person name="Eisen J.A."/>
            <person name="Markowitz V."/>
            <person name="Hugenholtz P."/>
            <person name="Klenk H.P."/>
            <person name="Kyrpides N.C."/>
        </authorList>
    </citation>
    <scope>NUCLEOTIDE SEQUENCE</scope>
    <source>
        <strain evidence="3">DSM 17368 / JCM 12287 / NRRL B-23963</strain>
    </source>
</reference>
<protein>
    <submittedName>
        <fullName evidence="2">Uncharacterized protein</fullName>
    </submittedName>
</protein>
<dbReference type="HOGENOM" id="CLU_112910_0_0_10"/>
<dbReference type="EMBL" id="CP003156">
    <property type="protein sequence ID" value="AEV31622.1"/>
    <property type="molecule type" value="Genomic_DNA"/>
</dbReference>
<dbReference type="AlphaFoldDB" id="G8R0G2"/>
<accession>G8R0G2</accession>
<keyword evidence="1" id="KW-0812">Transmembrane</keyword>
<keyword evidence="3" id="KW-1185">Reference proteome</keyword>
<feature type="transmembrane region" description="Helical" evidence="1">
    <location>
        <begin position="109"/>
        <end position="132"/>
    </location>
</feature>
<evidence type="ECO:0000256" key="1">
    <source>
        <dbReference type="SAM" id="Phobius"/>
    </source>
</evidence>
<name>G8R0G2_OWEHD</name>
<proteinExistence type="predicted"/>
<feature type="transmembrane region" description="Helical" evidence="1">
    <location>
        <begin position="78"/>
        <end position="97"/>
    </location>
</feature>
<gene>
    <name evidence="2" type="ordered locus">Oweho_0607</name>
</gene>
<dbReference type="RefSeq" id="WP_014200983.1">
    <property type="nucleotide sequence ID" value="NC_016599.1"/>
</dbReference>
<dbReference type="InterPro" id="IPR046487">
    <property type="entry name" value="DUF6580"/>
</dbReference>